<dbReference type="Gene3D" id="3.40.50.720">
    <property type="entry name" value="NAD(P)-binding Rossmann-like Domain"/>
    <property type="match status" value="1"/>
</dbReference>
<keyword evidence="3" id="KW-0808">Transferase</keyword>
<dbReference type="Gene3D" id="3.10.129.110">
    <property type="entry name" value="Polyketide synthase dehydratase"/>
    <property type="match status" value="1"/>
</dbReference>
<dbReference type="InterPro" id="IPR049552">
    <property type="entry name" value="PKS_DH_N"/>
</dbReference>
<keyword evidence="9" id="KW-1185">Reference proteome</keyword>
<dbReference type="SMART" id="SM00822">
    <property type="entry name" value="PKS_KR"/>
    <property type="match status" value="1"/>
</dbReference>
<evidence type="ECO:0000256" key="2">
    <source>
        <dbReference type="ARBA" id="ARBA00022553"/>
    </source>
</evidence>
<dbReference type="InterPro" id="IPR055123">
    <property type="entry name" value="SpnB-like_Rossmann"/>
</dbReference>
<feature type="non-terminal residue" evidence="8">
    <location>
        <position position="1"/>
    </location>
</feature>
<keyword evidence="4" id="KW-0012">Acyltransferase</keyword>
<evidence type="ECO:0000313" key="9">
    <source>
        <dbReference type="Proteomes" id="UP001595645"/>
    </source>
</evidence>
<dbReference type="InterPro" id="IPR014043">
    <property type="entry name" value="Acyl_transferase_dom"/>
</dbReference>
<dbReference type="Pfam" id="PF22953">
    <property type="entry name" value="SpnB_Rossmann"/>
    <property type="match status" value="1"/>
</dbReference>
<feature type="active site" description="Proton acceptor; for dehydratase activity" evidence="5">
    <location>
        <position position="235"/>
    </location>
</feature>
<dbReference type="PANTHER" id="PTHR43775:SF51">
    <property type="entry name" value="INACTIVE PHENOLPHTHIOCEROL SYNTHESIS POLYKETIDE SYNTHASE TYPE I PKS1-RELATED"/>
    <property type="match status" value="1"/>
</dbReference>
<dbReference type="InterPro" id="IPR016035">
    <property type="entry name" value="Acyl_Trfase/lysoPLipase"/>
</dbReference>
<dbReference type="InterPro" id="IPR020806">
    <property type="entry name" value="PKS_PP-bd"/>
</dbReference>
<accession>A0ABV7P7F7</accession>
<dbReference type="SUPFAM" id="SSF51735">
    <property type="entry name" value="NAD(P)-binding Rossmann-fold domains"/>
    <property type="match status" value="2"/>
</dbReference>
<feature type="region of interest" description="C-terminal hotdog fold" evidence="5">
    <location>
        <begin position="335"/>
        <end position="470"/>
    </location>
</feature>
<dbReference type="Gene3D" id="3.30.70.3290">
    <property type="match status" value="1"/>
</dbReference>
<proteinExistence type="predicted"/>
<organism evidence="8 9">
    <name type="scientific">Amycolatopsis speibonae</name>
    <dbReference type="NCBI Taxonomy" id="1450224"/>
    <lineage>
        <taxon>Bacteria</taxon>
        <taxon>Bacillati</taxon>
        <taxon>Actinomycetota</taxon>
        <taxon>Actinomycetes</taxon>
        <taxon>Pseudonocardiales</taxon>
        <taxon>Pseudonocardiaceae</taxon>
        <taxon>Amycolatopsis</taxon>
    </lineage>
</organism>
<dbReference type="Pfam" id="PF14765">
    <property type="entry name" value="PS-DH"/>
    <property type="match status" value="1"/>
</dbReference>
<feature type="region of interest" description="N-terminal hotdog fold" evidence="5">
    <location>
        <begin position="203"/>
        <end position="324"/>
    </location>
</feature>
<dbReference type="SUPFAM" id="SSF52151">
    <property type="entry name" value="FabD/lysophospholipase-like"/>
    <property type="match status" value="1"/>
</dbReference>
<dbReference type="InterPro" id="IPR020802">
    <property type="entry name" value="TesA-like"/>
</dbReference>
<dbReference type="PROSITE" id="PS50075">
    <property type="entry name" value="CARRIER"/>
    <property type="match status" value="1"/>
</dbReference>
<reference evidence="9" key="1">
    <citation type="journal article" date="2019" name="Int. J. Syst. Evol. Microbiol.">
        <title>The Global Catalogue of Microorganisms (GCM) 10K type strain sequencing project: providing services to taxonomists for standard genome sequencing and annotation.</title>
        <authorList>
            <consortium name="The Broad Institute Genomics Platform"/>
            <consortium name="The Broad Institute Genome Sequencing Center for Infectious Disease"/>
            <person name="Wu L."/>
            <person name="Ma J."/>
        </authorList>
    </citation>
    <scope>NUCLEOTIDE SEQUENCE [LARGE SCALE GENOMIC DNA]</scope>
    <source>
        <strain evidence="9">CGMCC 4.7676</strain>
    </source>
</reference>
<dbReference type="SMART" id="SM00824">
    <property type="entry name" value="PKS_TE"/>
    <property type="match status" value="1"/>
</dbReference>
<dbReference type="SUPFAM" id="SSF53474">
    <property type="entry name" value="alpha/beta-Hydrolases"/>
    <property type="match status" value="1"/>
</dbReference>
<dbReference type="Pfam" id="PF21089">
    <property type="entry name" value="PKS_DH_N"/>
    <property type="match status" value="1"/>
</dbReference>
<evidence type="ECO:0000256" key="3">
    <source>
        <dbReference type="ARBA" id="ARBA00022679"/>
    </source>
</evidence>
<dbReference type="InterPro" id="IPR036736">
    <property type="entry name" value="ACP-like_sf"/>
</dbReference>
<feature type="active site" description="Proton donor; for dehydratase activity" evidence="5">
    <location>
        <position position="392"/>
    </location>
</feature>
<feature type="domain" description="Carrier" evidence="6">
    <location>
        <begin position="901"/>
        <end position="976"/>
    </location>
</feature>
<protein>
    <submittedName>
        <fullName evidence="8">SDR family NAD(P)-dependent oxidoreductase</fullName>
    </submittedName>
</protein>
<keyword evidence="2" id="KW-0597">Phosphoprotein</keyword>
<dbReference type="Pfam" id="PF00698">
    <property type="entry name" value="Acyl_transf_1"/>
    <property type="match status" value="1"/>
</dbReference>
<dbReference type="Pfam" id="PF08659">
    <property type="entry name" value="KR"/>
    <property type="match status" value="1"/>
</dbReference>
<dbReference type="SUPFAM" id="SSF55048">
    <property type="entry name" value="Probable ACP-binding domain of malonyl-CoA ACP transacylase"/>
    <property type="match status" value="1"/>
</dbReference>
<dbReference type="InterPro" id="IPR057326">
    <property type="entry name" value="KR_dom"/>
</dbReference>
<dbReference type="InterPro" id="IPR009081">
    <property type="entry name" value="PP-bd_ACP"/>
</dbReference>
<evidence type="ECO:0000259" key="7">
    <source>
        <dbReference type="PROSITE" id="PS52019"/>
    </source>
</evidence>
<comment type="caution">
    <text evidence="8">The sequence shown here is derived from an EMBL/GenBank/DDBJ whole genome shotgun (WGS) entry which is preliminary data.</text>
</comment>
<dbReference type="Pfam" id="PF00975">
    <property type="entry name" value="Thioesterase"/>
    <property type="match status" value="1"/>
</dbReference>
<dbReference type="EMBL" id="JBHRWK010000064">
    <property type="protein sequence ID" value="MFC3454393.1"/>
    <property type="molecule type" value="Genomic_DNA"/>
</dbReference>
<dbReference type="InterPro" id="IPR020807">
    <property type="entry name" value="PKS_DH"/>
</dbReference>
<dbReference type="RefSeq" id="WP_378243867.1">
    <property type="nucleotide sequence ID" value="NZ_JBHRWK010000064.1"/>
</dbReference>
<dbReference type="SMART" id="SM00827">
    <property type="entry name" value="PKS_AT"/>
    <property type="match status" value="1"/>
</dbReference>
<dbReference type="InterPro" id="IPR013968">
    <property type="entry name" value="PKS_KR"/>
</dbReference>
<evidence type="ECO:0000256" key="5">
    <source>
        <dbReference type="PROSITE-ProRule" id="PRU01363"/>
    </source>
</evidence>
<dbReference type="InterPro" id="IPR029058">
    <property type="entry name" value="AB_hydrolase_fold"/>
</dbReference>
<dbReference type="InterPro" id="IPR042104">
    <property type="entry name" value="PKS_dehydratase_sf"/>
</dbReference>
<dbReference type="InterPro" id="IPR049900">
    <property type="entry name" value="PKS_mFAS_DH"/>
</dbReference>
<dbReference type="InterPro" id="IPR049551">
    <property type="entry name" value="PKS_DH_C"/>
</dbReference>
<dbReference type="Gene3D" id="3.40.50.1820">
    <property type="entry name" value="alpha/beta hydrolase"/>
    <property type="match status" value="1"/>
</dbReference>
<dbReference type="SMART" id="SM00826">
    <property type="entry name" value="PKS_DH"/>
    <property type="match status" value="1"/>
</dbReference>
<dbReference type="PROSITE" id="PS52019">
    <property type="entry name" value="PKS_MFAS_DH"/>
    <property type="match status" value="1"/>
</dbReference>
<evidence type="ECO:0000256" key="4">
    <source>
        <dbReference type="ARBA" id="ARBA00023315"/>
    </source>
</evidence>
<evidence type="ECO:0000259" key="6">
    <source>
        <dbReference type="PROSITE" id="PS50075"/>
    </source>
</evidence>
<dbReference type="InterPro" id="IPR006162">
    <property type="entry name" value="Ppantetheine_attach_site"/>
</dbReference>
<dbReference type="InterPro" id="IPR036291">
    <property type="entry name" value="NAD(P)-bd_dom_sf"/>
</dbReference>
<dbReference type="PANTHER" id="PTHR43775">
    <property type="entry name" value="FATTY ACID SYNTHASE"/>
    <property type="match status" value="1"/>
</dbReference>
<dbReference type="InterPro" id="IPR016036">
    <property type="entry name" value="Malonyl_transacylase_ACP-bd"/>
</dbReference>
<dbReference type="CDD" id="cd08956">
    <property type="entry name" value="KR_3_FAS_SDR_x"/>
    <property type="match status" value="1"/>
</dbReference>
<gene>
    <name evidence="8" type="ORF">ACFOSH_33580</name>
</gene>
<name>A0ABV7P7F7_9PSEU</name>
<dbReference type="InterPro" id="IPR050091">
    <property type="entry name" value="PKS_NRPS_Biosynth_Enz"/>
</dbReference>
<evidence type="ECO:0000313" key="8">
    <source>
        <dbReference type="EMBL" id="MFC3454393.1"/>
    </source>
</evidence>
<dbReference type="Pfam" id="PF00550">
    <property type="entry name" value="PP-binding"/>
    <property type="match status" value="1"/>
</dbReference>
<dbReference type="Gene3D" id="3.40.366.10">
    <property type="entry name" value="Malonyl-Coenzyme A Acyl Carrier Protein, domain 2"/>
    <property type="match status" value="1"/>
</dbReference>
<dbReference type="SMART" id="SM01294">
    <property type="entry name" value="PKS_PP_betabranch"/>
    <property type="match status" value="1"/>
</dbReference>
<keyword evidence="1" id="KW-0596">Phosphopantetheine</keyword>
<dbReference type="SMART" id="SM00823">
    <property type="entry name" value="PKS_PP"/>
    <property type="match status" value="1"/>
</dbReference>
<dbReference type="Proteomes" id="UP001595645">
    <property type="component" value="Unassembled WGS sequence"/>
</dbReference>
<dbReference type="Gene3D" id="1.10.1200.10">
    <property type="entry name" value="ACP-like"/>
    <property type="match status" value="1"/>
</dbReference>
<dbReference type="InterPro" id="IPR001031">
    <property type="entry name" value="Thioesterase"/>
</dbReference>
<evidence type="ECO:0000256" key="1">
    <source>
        <dbReference type="ARBA" id="ARBA00022450"/>
    </source>
</evidence>
<dbReference type="PROSITE" id="PS00012">
    <property type="entry name" value="PHOSPHOPANTETHEINE"/>
    <property type="match status" value="1"/>
</dbReference>
<sequence length="1260" mass="135594">IATVNGPESSVVAGDIEALDRLLTELAGSGVQVRRLAVDYASHSPQVESVRERVLTELAPISPRHTDIPFHSAVTATVLAGPELDAGYWYRNLRMPVRFDAALAGLPLPEHTFFVEVSPHPVLVHSVIAAVGDRAVVTGTLRRGENGRDTFLAALAELHVRGLCPKWTAWAGQETPGFTELPTYPFERKRFWVTPGETRDSGHPVLDAPVELAGTDELVLTGRLSVTSSPWLADHRVLDEVILPGTAWLEFALRAATAAHCPTVEELTLDRPLVVPDDAAATVQLRVGAPDGTGRRGLQLHAKVDGGNWVHHGGGTLSPERIEPAAIDEWPPAGAEPVAHQGIYPAMVERGLHYGPTFQGLRAVWRRDKEVFAEVDCPVDERGFVIHPAMLDSALHALGFDGSAPVTDGPVLPFVWAGVSSHATEPAMLRVRLQGSADDSVRLNVTDGAGAPVLSVDSLVLRPAVAHREAPRDALFRSRWVEVRTAVSTASEVVVTVGIETGQFPVFRDLDALENAVSGGLPVPDAVLIAGGTGTLRESAHRALSLAQWWTTRPEFAASRLVFLTSGAVAAVTGEDVSDLAGAAVTGLVRSAQTEEPGRFVLLDADEITPLTIAAALAADEPELALRGGRVLARRLVRVVPPAPARFADADDVVLITGGTGTLGGLLARHLVTAHGVRRLVLLSRGGHAPELVTALAEVGAVATTVACDVTDRTHLARVLADHRPTIVVHAAGALDDGVMLTMTGDRLDTVMRPKAEAAIALHELTKELPLKAFVLFSSAAATAGSAGQSNYAAANAVLDGLAHHRRSQGLPAISLAWGLWAERSDLTSHLRTSVDMLSTKEALALFDAAVSLADPVLVPARLTLDDAEDRPLLRELKDRPDTPDRPRPLLDLLGGPDRERALLDLVLDKVALALGHVDTAELNRHAGFLEMGVDSLAAVRIRNHLAEALGRRLRATVTFDHPTPAMLAKYLAELMGRGEDDLVQDEDREDFRQRFLRIRVSGWERNRTFFGSLEQLPHPARPVRLASGPGRPALVCVPAITGQADPVQYSRLAKAFQGERDVWSLRQPGFRGDEALPKTREMLLAAHAASLRAELGDQPFVLTGLSAGGLVAHLLAQHLHEQGTPPAGVVVLDSYLPSEYERLVRLLPGLGDEMQLRMADPSYVVPTDDSWITAMLQYGTFDWTPTYLPVPVLFVRAGDPVQDWPPDWEPVWPFEHTAVITRGNHFTMMEEHAPHTAALMNDWMRGTFDGGSPQGRAGR</sequence>
<feature type="domain" description="PKS/mFAS DH" evidence="7">
    <location>
        <begin position="203"/>
        <end position="470"/>
    </location>
</feature>
<dbReference type="InterPro" id="IPR001227">
    <property type="entry name" value="Ac_transferase_dom_sf"/>
</dbReference>